<keyword evidence="2" id="KW-1185">Reference proteome</keyword>
<dbReference type="Proteomes" id="UP001596310">
    <property type="component" value="Unassembled WGS sequence"/>
</dbReference>
<dbReference type="RefSeq" id="WP_125598885.1">
    <property type="nucleotide sequence ID" value="NZ_JBHSSM010000004.1"/>
</dbReference>
<proteinExistence type="predicted"/>
<protein>
    <submittedName>
        <fullName evidence="1">Sigma-70 family RNA polymerase sigma factor</fullName>
    </submittedName>
</protein>
<dbReference type="Gene3D" id="1.10.1740.10">
    <property type="match status" value="1"/>
</dbReference>
<gene>
    <name evidence="1" type="ORF">ACFQHW_00620</name>
</gene>
<dbReference type="InterPro" id="IPR013325">
    <property type="entry name" value="RNA_pol_sigma_r2"/>
</dbReference>
<dbReference type="EMBL" id="JBHSSM010000004">
    <property type="protein sequence ID" value="MFC6314073.1"/>
    <property type="molecule type" value="Genomic_DNA"/>
</dbReference>
<evidence type="ECO:0000313" key="2">
    <source>
        <dbReference type="Proteomes" id="UP001596310"/>
    </source>
</evidence>
<organism evidence="1 2">
    <name type="scientific">Lapidilactobacillus achengensis</name>
    <dbReference type="NCBI Taxonomy" id="2486000"/>
    <lineage>
        <taxon>Bacteria</taxon>
        <taxon>Bacillati</taxon>
        <taxon>Bacillota</taxon>
        <taxon>Bacilli</taxon>
        <taxon>Lactobacillales</taxon>
        <taxon>Lactobacillaceae</taxon>
        <taxon>Lapidilactobacillus</taxon>
    </lineage>
</organism>
<accession>A0ABW1UK95</accession>
<evidence type="ECO:0000313" key="1">
    <source>
        <dbReference type="EMBL" id="MFC6314073.1"/>
    </source>
</evidence>
<reference evidence="2" key="1">
    <citation type="journal article" date="2019" name="Int. J. Syst. Evol. Microbiol.">
        <title>The Global Catalogue of Microorganisms (GCM) 10K type strain sequencing project: providing services to taxonomists for standard genome sequencing and annotation.</title>
        <authorList>
            <consortium name="The Broad Institute Genomics Platform"/>
            <consortium name="The Broad Institute Genome Sequencing Center for Infectious Disease"/>
            <person name="Wu L."/>
            <person name="Ma J."/>
        </authorList>
    </citation>
    <scope>NUCLEOTIDE SEQUENCE [LARGE SCALE GENOMIC DNA]</scope>
    <source>
        <strain evidence="2">CCM 8897</strain>
    </source>
</reference>
<dbReference type="SUPFAM" id="SSF88946">
    <property type="entry name" value="Sigma2 domain of RNA polymerase sigma factors"/>
    <property type="match status" value="1"/>
</dbReference>
<sequence length="188" mass="22026">MGVNQAELALITAVQQTGDSEALEALVTKYQPMIQNASHQYYLRFFGPDEWQQEARIVCYQTCLLFCTQHDCQFGAFFKLRFHNHMRSLVRRELALKRRADVESISYDSKLGEESLPYDWQGQGVFPEIIFWDFAHYLDTLSYFELQAFRVAVHEAEVDATCQRLGCTPQQLERGIERCRIKLKRFLI</sequence>
<comment type="caution">
    <text evidence="1">The sequence shown here is derived from an EMBL/GenBank/DDBJ whole genome shotgun (WGS) entry which is preliminary data.</text>
</comment>
<name>A0ABW1UK95_9LACO</name>